<protein>
    <submittedName>
        <fullName evidence="4">Apple domain-containing protein</fullName>
    </submittedName>
</protein>
<evidence type="ECO:0000313" key="4">
    <source>
        <dbReference type="WBParaSite" id="TCNE_0000700601-mRNA-1"/>
    </source>
</evidence>
<gene>
    <name evidence="2" type="ORF">TCNE_LOCUS7006</name>
</gene>
<evidence type="ECO:0000313" key="3">
    <source>
        <dbReference type="Proteomes" id="UP000050794"/>
    </source>
</evidence>
<keyword evidence="3" id="KW-1185">Reference proteome</keyword>
<dbReference type="EMBL" id="UYWY01019595">
    <property type="protein sequence ID" value="VDM38327.1"/>
    <property type="molecule type" value="Genomic_DNA"/>
</dbReference>
<accession>A0A183UET6</accession>
<evidence type="ECO:0000256" key="1">
    <source>
        <dbReference type="SAM" id="MobiDB-lite"/>
    </source>
</evidence>
<dbReference type="WBParaSite" id="TCNE_0000700601-mRNA-1">
    <property type="protein sequence ID" value="TCNE_0000700601-mRNA-1"/>
    <property type="gene ID" value="TCNE_0000700601"/>
</dbReference>
<dbReference type="Proteomes" id="UP000050794">
    <property type="component" value="Unassembled WGS sequence"/>
</dbReference>
<feature type="region of interest" description="Disordered" evidence="1">
    <location>
        <begin position="337"/>
        <end position="358"/>
    </location>
</feature>
<organism evidence="3 4">
    <name type="scientific">Toxocara canis</name>
    <name type="common">Canine roundworm</name>
    <dbReference type="NCBI Taxonomy" id="6265"/>
    <lineage>
        <taxon>Eukaryota</taxon>
        <taxon>Metazoa</taxon>
        <taxon>Ecdysozoa</taxon>
        <taxon>Nematoda</taxon>
        <taxon>Chromadorea</taxon>
        <taxon>Rhabditida</taxon>
        <taxon>Spirurina</taxon>
        <taxon>Ascaridomorpha</taxon>
        <taxon>Ascaridoidea</taxon>
        <taxon>Toxocaridae</taxon>
        <taxon>Toxocara</taxon>
    </lineage>
</organism>
<evidence type="ECO:0000313" key="2">
    <source>
        <dbReference type="EMBL" id="VDM38327.1"/>
    </source>
</evidence>
<sequence>MRRTEATVYRIDLNNHSLPQGGDVFVEPAWLPLQERCKIGCEVGYCFSYVQLCSFVFDNDTPASCSQNASDKTEFFDDMISGCLLVSTTAEHPDPSFLELSYRVGTFIIYFYMSSHPEPYLFSNLSTPQSAKHVHDFVFSSGRVYVVSEAGAEATADGYTLESLITSVEAFETTSPAPSFTNGFLRTRSQAGQLIATNSDGTAEHETEAKHATAFFGDAQNNLTVDEANPATMTSITSTDEPLMLFPYLQPEIFRREDLNKTLVLAAPLERQPLKVSEFPIDLTNIGTTLDFFENQMQRTAPQTTTEPNERISQSQDEHYPMMWWNHEVNKQNAALYEEGREEESEGSSMPSHSVTNEENLAGDASDMWYSPPSDHRVSQFAHLDVISFALGKGSLPTRQSSTYTRSGETPENQLIVPFARGSLPFESAFWQRSVFNGAGTATPQSGMNEALSRITPFYMKSVSRPKSPQSW</sequence>
<reference evidence="2 3" key="2">
    <citation type="submission" date="2018-11" db="EMBL/GenBank/DDBJ databases">
        <authorList>
            <consortium name="Pathogen Informatics"/>
        </authorList>
    </citation>
    <scope>NUCLEOTIDE SEQUENCE [LARGE SCALE GENOMIC DNA]</scope>
</reference>
<proteinExistence type="predicted"/>
<reference evidence="4" key="1">
    <citation type="submission" date="2016-06" db="UniProtKB">
        <authorList>
            <consortium name="WormBaseParasite"/>
        </authorList>
    </citation>
    <scope>IDENTIFICATION</scope>
</reference>
<name>A0A183UET6_TOXCA</name>
<dbReference type="AlphaFoldDB" id="A0A183UET6"/>